<accession>A0ACC1AX57</accession>
<dbReference type="Proteomes" id="UP001164250">
    <property type="component" value="Chromosome 8"/>
</dbReference>
<reference evidence="2" key="1">
    <citation type="journal article" date="2023" name="G3 (Bethesda)">
        <title>Genome assembly and association tests identify interacting loci associated with vigor, precocity, and sex in interspecific pistachio rootstocks.</title>
        <authorList>
            <person name="Palmer W."/>
            <person name="Jacygrad E."/>
            <person name="Sagayaradj S."/>
            <person name="Cavanaugh K."/>
            <person name="Han R."/>
            <person name="Bertier L."/>
            <person name="Beede B."/>
            <person name="Kafkas S."/>
            <person name="Golino D."/>
            <person name="Preece J."/>
            <person name="Michelmore R."/>
        </authorList>
    </citation>
    <scope>NUCLEOTIDE SEQUENCE [LARGE SCALE GENOMIC DNA]</scope>
</reference>
<evidence type="ECO:0000313" key="2">
    <source>
        <dbReference type="Proteomes" id="UP001164250"/>
    </source>
</evidence>
<comment type="caution">
    <text evidence="1">The sequence shown here is derived from an EMBL/GenBank/DDBJ whole genome shotgun (WGS) entry which is preliminary data.</text>
</comment>
<name>A0ACC1AX57_9ROSI</name>
<proteinExistence type="predicted"/>
<gene>
    <name evidence="1" type="ORF">Patl1_14156</name>
</gene>
<protein>
    <submittedName>
        <fullName evidence="1">Uncharacterized protein</fullName>
    </submittedName>
</protein>
<organism evidence="1 2">
    <name type="scientific">Pistacia atlantica</name>
    <dbReference type="NCBI Taxonomy" id="434234"/>
    <lineage>
        <taxon>Eukaryota</taxon>
        <taxon>Viridiplantae</taxon>
        <taxon>Streptophyta</taxon>
        <taxon>Embryophyta</taxon>
        <taxon>Tracheophyta</taxon>
        <taxon>Spermatophyta</taxon>
        <taxon>Magnoliopsida</taxon>
        <taxon>eudicotyledons</taxon>
        <taxon>Gunneridae</taxon>
        <taxon>Pentapetalae</taxon>
        <taxon>rosids</taxon>
        <taxon>malvids</taxon>
        <taxon>Sapindales</taxon>
        <taxon>Anacardiaceae</taxon>
        <taxon>Pistacia</taxon>
    </lineage>
</organism>
<evidence type="ECO:0000313" key="1">
    <source>
        <dbReference type="EMBL" id="KAJ0091266.1"/>
    </source>
</evidence>
<sequence length="90" mass="9758">MEIGEGSCLKIEWHMEVHVAVNGYALLSGEVPRGKGFKCTGGIMASEAVSLFRNFYEQGNPNGSPKATQTSCSPGNAMNTLVRHVMELRE</sequence>
<keyword evidence="2" id="KW-1185">Reference proteome</keyword>
<dbReference type="EMBL" id="CM047904">
    <property type="protein sequence ID" value="KAJ0091266.1"/>
    <property type="molecule type" value="Genomic_DNA"/>
</dbReference>